<protein>
    <recommendedName>
        <fullName evidence="4 10">Cytochrome c oxidase assembly protein CtaG</fullName>
    </recommendedName>
</protein>
<dbReference type="PANTHER" id="PTHR21320">
    <property type="entry name" value="CYTOCHROME C OXIDASE ASSEMBLY PROTEIN COX11-RELATED"/>
    <property type="match status" value="1"/>
</dbReference>
<comment type="function">
    <text evidence="1 10">Exerts its effect at some terminal stage of cytochrome c oxidase synthesis, probably by being involved in the insertion of the copper B into subunit I.</text>
</comment>
<dbReference type="Gene3D" id="2.60.370.10">
    <property type="entry name" value="Ctag/Cox11"/>
    <property type="match status" value="1"/>
</dbReference>
<evidence type="ECO:0000256" key="5">
    <source>
        <dbReference type="ARBA" id="ARBA00022692"/>
    </source>
</evidence>
<dbReference type="Pfam" id="PF04442">
    <property type="entry name" value="CtaG_Cox11"/>
    <property type="match status" value="1"/>
</dbReference>
<dbReference type="Proteomes" id="UP001296873">
    <property type="component" value="Unassembled WGS sequence"/>
</dbReference>
<organism evidence="11 12">
    <name type="scientific">Rhodovibrio sodomensis</name>
    <dbReference type="NCBI Taxonomy" id="1088"/>
    <lineage>
        <taxon>Bacteria</taxon>
        <taxon>Pseudomonadati</taxon>
        <taxon>Pseudomonadota</taxon>
        <taxon>Alphaproteobacteria</taxon>
        <taxon>Rhodospirillales</taxon>
        <taxon>Rhodovibrionaceae</taxon>
        <taxon>Rhodovibrio</taxon>
    </lineage>
</organism>
<dbReference type="SUPFAM" id="SSF110111">
    <property type="entry name" value="Ctag/Cox11"/>
    <property type="match status" value="1"/>
</dbReference>
<keyword evidence="10" id="KW-0997">Cell inner membrane</keyword>
<evidence type="ECO:0000313" key="11">
    <source>
        <dbReference type="EMBL" id="MBK1669963.1"/>
    </source>
</evidence>
<evidence type="ECO:0000256" key="2">
    <source>
        <dbReference type="ARBA" id="ARBA00004382"/>
    </source>
</evidence>
<feature type="topological domain" description="Cytoplasmic" evidence="10">
    <location>
        <begin position="1"/>
        <end position="13"/>
    </location>
</feature>
<comment type="caution">
    <text evidence="11">The sequence shown here is derived from an EMBL/GenBank/DDBJ whole genome shotgun (WGS) entry which is preliminary data.</text>
</comment>
<comment type="subcellular location">
    <subcellularLocation>
        <location evidence="2 10">Cell inner membrane</location>
        <topology evidence="2 10">Single-pass type II membrane protein</topology>
        <orientation evidence="2 10">Periplasmic side</orientation>
    </subcellularLocation>
</comment>
<accession>A0ABS1DKE2</accession>
<evidence type="ECO:0000256" key="9">
    <source>
        <dbReference type="ARBA" id="ARBA00023136"/>
    </source>
</evidence>
<dbReference type="HAMAP" id="MF_00155">
    <property type="entry name" value="CtaG"/>
    <property type="match status" value="1"/>
</dbReference>
<proteinExistence type="inferred from homology"/>
<evidence type="ECO:0000256" key="4">
    <source>
        <dbReference type="ARBA" id="ARBA00015384"/>
    </source>
</evidence>
<dbReference type="EMBL" id="NRRL01000069">
    <property type="protein sequence ID" value="MBK1669963.1"/>
    <property type="molecule type" value="Genomic_DNA"/>
</dbReference>
<keyword evidence="6 10" id="KW-0735">Signal-anchor</keyword>
<evidence type="ECO:0000313" key="12">
    <source>
        <dbReference type="Proteomes" id="UP001296873"/>
    </source>
</evidence>
<keyword evidence="8 10" id="KW-0186">Copper</keyword>
<keyword evidence="5 10" id="KW-0812">Transmembrane</keyword>
<dbReference type="RefSeq" id="WP_200342306.1">
    <property type="nucleotide sequence ID" value="NZ_NRRL01000069.1"/>
</dbReference>
<keyword evidence="12" id="KW-1185">Reference proteome</keyword>
<sequence>MSGPRSDSPAASRRNARTALVLTCVFAGMVGLSFAAVPLYRLFCQVTGLGGTTQVAEIAPEAVAQTVNVRFNADRAPELPWTFAPKQVEVEVRLGARAMAYYTARNLSDRPITGTATFNVTPLKAGKYFSKIACFCFTEQTLQPGERVDMPVDYFVDPAILDDPNMADVTTITLSYTFFPLPDARSSLTGTGSKHAGLNAAATVGGAGRAN</sequence>
<comment type="similarity">
    <text evidence="3 10">Belongs to the COX11/CtaG family.</text>
</comment>
<keyword evidence="9 10" id="KW-0472">Membrane</keyword>
<evidence type="ECO:0000256" key="7">
    <source>
        <dbReference type="ARBA" id="ARBA00022989"/>
    </source>
</evidence>
<evidence type="ECO:0000256" key="3">
    <source>
        <dbReference type="ARBA" id="ARBA00009620"/>
    </source>
</evidence>
<dbReference type="PANTHER" id="PTHR21320:SF3">
    <property type="entry name" value="CYTOCHROME C OXIDASE ASSEMBLY PROTEIN COX11, MITOCHONDRIAL-RELATED"/>
    <property type="match status" value="1"/>
</dbReference>
<dbReference type="NCBIfam" id="NF003465">
    <property type="entry name" value="PRK05089.1"/>
    <property type="match status" value="1"/>
</dbReference>
<feature type="topological domain" description="Periplasmic" evidence="10">
    <location>
        <begin position="37"/>
        <end position="211"/>
    </location>
</feature>
<name>A0ABS1DKE2_9PROT</name>
<evidence type="ECO:0000256" key="6">
    <source>
        <dbReference type="ARBA" id="ARBA00022968"/>
    </source>
</evidence>
<gene>
    <name evidence="10" type="primary">ctaG</name>
    <name evidence="11" type="ORF">CKO28_18165</name>
</gene>
<evidence type="ECO:0000256" key="8">
    <source>
        <dbReference type="ARBA" id="ARBA00023008"/>
    </source>
</evidence>
<evidence type="ECO:0000256" key="10">
    <source>
        <dbReference type="HAMAP-Rule" id="MF_00155"/>
    </source>
</evidence>
<dbReference type="PIRSF" id="PIRSF005413">
    <property type="entry name" value="COX11"/>
    <property type="match status" value="1"/>
</dbReference>
<dbReference type="InterPro" id="IPR023471">
    <property type="entry name" value="CtaG/Cox11_dom_sf"/>
</dbReference>
<dbReference type="InterPro" id="IPR007533">
    <property type="entry name" value="Cyt_c_oxidase_assmbl_CtaG"/>
</dbReference>
<evidence type="ECO:0000256" key="1">
    <source>
        <dbReference type="ARBA" id="ARBA00004007"/>
    </source>
</evidence>
<keyword evidence="7 10" id="KW-1133">Transmembrane helix</keyword>
<keyword evidence="10" id="KW-1003">Cell membrane</keyword>
<reference evidence="11 12" key="1">
    <citation type="journal article" date="2020" name="Microorganisms">
        <title>Osmotic Adaptation and Compatible Solute Biosynthesis of Phototrophic Bacteria as Revealed from Genome Analyses.</title>
        <authorList>
            <person name="Imhoff J.F."/>
            <person name="Rahn T."/>
            <person name="Kunzel S."/>
            <person name="Keller A."/>
            <person name="Neulinger S.C."/>
        </authorList>
    </citation>
    <scope>NUCLEOTIDE SEQUENCE [LARGE SCALE GENOMIC DNA]</scope>
    <source>
        <strain evidence="11 12">DSM 9895</strain>
    </source>
</reference>